<dbReference type="AlphaFoldDB" id="A0A974CHL8"/>
<proteinExistence type="predicted"/>
<dbReference type="Proteomes" id="UP000694892">
    <property type="component" value="Chromosome 7L"/>
</dbReference>
<sequence length="70" mass="7662">MSPFPPGKHSLPTPHPCCDEINTPHKTKIRLGGCSLLCCHRRGGTAPSNPSFYKFPSPLHLPFSLHSLLT</sequence>
<evidence type="ECO:0000313" key="1">
    <source>
        <dbReference type="EMBL" id="OCT72296.1"/>
    </source>
</evidence>
<accession>A0A974CHL8</accession>
<evidence type="ECO:0000313" key="2">
    <source>
        <dbReference type="Proteomes" id="UP000694892"/>
    </source>
</evidence>
<reference evidence="2" key="1">
    <citation type="journal article" date="2016" name="Nature">
        <title>Genome evolution in the allotetraploid frog Xenopus laevis.</title>
        <authorList>
            <person name="Session A.M."/>
            <person name="Uno Y."/>
            <person name="Kwon T."/>
            <person name="Chapman J.A."/>
            <person name="Toyoda A."/>
            <person name="Takahashi S."/>
            <person name="Fukui A."/>
            <person name="Hikosaka A."/>
            <person name="Suzuki A."/>
            <person name="Kondo M."/>
            <person name="van Heeringen S.J."/>
            <person name="Quigley I."/>
            <person name="Heinz S."/>
            <person name="Ogino H."/>
            <person name="Ochi H."/>
            <person name="Hellsten U."/>
            <person name="Lyons J.B."/>
            <person name="Simakov O."/>
            <person name="Putnam N."/>
            <person name="Stites J."/>
            <person name="Kuroki Y."/>
            <person name="Tanaka T."/>
            <person name="Michiue T."/>
            <person name="Watanabe M."/>
            <person name="Bogdanovic O."/>
            <person name="Lister R."/>
            <person name="Georgiou G."/>
            <person name="Paranjpe S.S."/>
            <person name="van Kruijsbergen I."/>
            <person name="Shu S."/>
            <person name="Carlson J."/>
            <person name="Kinoshita T."/>
            <person name="Ohta Y."/>
            <person name="Mawaribuchi S."/>
            <person name="Jenkins J."/>
            <person name="Grimwood J."/>
            <person name="Schmutz J."/>
            <person name="Mitros T."/>
            <person name="Mozaffari S.V."/>
            <person name="Suzuki Y."/>
            <person name="Haramoto Y."/>
            <person name="Yamamoto T.S."/>
            <person name="Takagi C."/>
            <person name="Heald R."/>
            <person name="Miller K."/>
            <person name="Haudenschild C."/>
            <person name="Kitzman J."/>
            <person name="Nakayama T."/>
            <person name="Izutsu Y."/>
            <person name="Robert J."/>
            <person name="Fortriede J."/>
            <person name="Burns K."/>
            <person name="Lotay V."/>
            <person name="Karimi K."/>
            <person name="Yasuoka Y."/>
            <person name="Dichmann D.S."/>
            <person name="Flajnik M.F."/>
            <person name="Houston D.W."/>
            <person name="Shendure J."/>
            <person name="DuPasquier L."/>
            <person name="Vize P.D."/>
            <person name="Zorn A.M."/>
            <person name="Ito M."/>
            <person name="Marcotte E.M."/>
            <person name="Wallingford J.B."/>
            <person name="Ito Y."/>
            <person name="Asashima M."/>
            <person name="Ueno N."/>
            <person name="Matsuda Y."/>
            <person name="Veenstra G.J."/>
            <person name="Fujiyama A."/>
            <person name="Harland R.M."/>
            <person name="Taira M."/>
            <person name="Rokhsar D.S."/>
        </authorList>
    </citation>
    <scope>NUCLEOTIDE SEQUENCE [LARGE SCALE GENOMIC DNA]</scope>
    <source>
        <strain evidence="2">J</strain>
    </source>
</reference>
<organism evidence="1 2">
    <name type="scientific">Xenopus laevis</name>
    <name type="common">African clawed frog</name>
    <dbReference type="NCBI Taxonomy" id="8355"/>
    <lineage>
        <taxon>Eukaryota</taxon>
        <taxon>Metazoa</taxon>
        <taxon>Chordata</taxon>
        <taxon>Craniata</taxon>
        <taxon>Vertebrata</taxon>
        <taxon>Euteleostomi</taxon>
        <taxon>Amphibia</taxon>
        <taxon>Batrachia</taxon>
        <taxon>Anura</taxon>
        <taxon>Pipoidea</taxon>
        <taxon>Pipidae</taxon>
        <taxon>Xenopodinae</taxon>
        <taxon>Xenopus</taxon>
        <taxon>Xenopus</taxon>
    </lineage>
</organism>
<gene>
    <name evidence="1" type="ORF">XELAEV_18035269mg</name>
</gene>
<protein>
    <submittedName>
        <fullName evidence="1">Uncharacterized protein</fullName>
    </submittedName>
</protein>
<name>A0A974CHL8_XENLA</name>
<dbReference type="EMBL" id="CM004478">
    <property type="protein sequence ID" value="OCT72296.1"/>
    <property type="molecule type" value="Genomic_DNA"/>
</dbReference>